<keyword evidence="10 13" id="KW-0804">Transcription</keyword>
<comment type="function">
    <text evidence="13">Participates in the apoptotic response to DNA damage. Isoforms containing the transactivation domain are pro-apoptotic, isoforms lacking the domain are anti-apoptotic and block the function of p53 and transactivating p73 isoforms. May be a tumor suppressor protein.</text>
</comment>
<evidence type="ECO:0000256" key="7">
    <source>
        <dbReference type="ARBA" id="ARBA00023015"/>
    </source>
</evidence>
<gene>
    <name evidence="16" type="primary">Tp73</name>
    <name evidence="16" type="ORF">MALELE_R14263</name>
</gene>
<dbReference type="GO" id="GO:0005634">
    <property type="term" value="C:nucleus"/>
    <property type="evidence" value="ECO:0007669"/>
    <property type="project" value="UniProtKB-SubCell"/>
</dbReference>
<dbReference type="InterPro" id="IPR057064">
    <property type="entry name" value="P53_central_site"/>
</dbReference>
<dbReference type="Gene3D" id="4.10.170.10">
    <property type="entry name" value="p53-like tetramerisation domain"/>
    <property type="match status" value="1"/>
</dbReference>
<dbReference type="InterPro" id="IPR036674">
    <property type="entry name" value="p53_tetramer_sf"/>
</dbReference>
<feature type="binding site" evidence="12">
    <location>
        <position position="61"/>
    </location>
    <ligand>
        <name>Zn(2+)</name>
        <dbReference type="ChEBI" id="CHEBI:29105"/>
    </ligand>
</feature>
<evidence type="ECO:0000256" key="4">
    <source>
        <dbReference type="ARBA" id="ARBA00022723"/>
    </source>
</evidence>
<evidence type="ECO:0000313" key="16">
    <source>
        <dbReference type="EMBL" id="NWV63418.1"/>
    </source>
</evidence>
<comment type="similarity">
    <text evidence="1 13">Belongs to the p53 family.</text>
</comment>
<keyword evidence="2" id="KW-1017">Isopeptide bond</keyword>
<feature type="binding site" evidence="12">
    <location>
        <position position="58"/>
    </location>
    <ligand>
        <name>Zn(2+)</name>
        <dbReference type="ChEBI" id="CHEBI:29105"/>
    </ligand>
</feature>
<dbReference type="InterPro" id="IPR010991">
    <property type="entry name" value="p53_tetrameristn"/>
</dbReference>
<evidence type="ECO:0000256" key="12">
    <source>
        <dbReference type="PIRSR" id="PIRSR602117-1"/>
    </source>
</evidence>
<dbReference type="AlphaFoldDB" id="A0A7K6GJL2"/>
<feature type="binding site" evidence="12">
    <location>
        <position position="126"/>
    </location>
    <ligand>
        <name>Zn(2+)</name>
        <dbReference type="ChEBI" id="CHEBI:29105"/>
    </ligand>
</feature>
<evidence type="ECO:0000256" key="13">
    <source>
        <dbReference type="RuleBase" id="RU003304"/>
    </source>
</evidence>
<dbReference type="GO" id="GO:0051262">
    <property type="term" value="P:protein tetramerization"/>
    <property type="evidence" value="ECO:0007669"/>
    <property type="project" value="InterPro"/>
</dbReference>
<dbReference type="Pfam" id="PF00870">
    <property type="entry name" value="P53"/>
    <property type="match status" value="1"/>
</dbReference>
<evidence type="ECO:0000256" key="11">
    <source>
        <dbReference type="ARBA" id="ARBA00023242"/>
    </source>
</evidence>
<keyword evidence="9 13" id="KW-0010">Activator</keyword>
<sequence length="497" mass="55134">AMSPLFQYSPLLKKLYCQIAKTCPIQIKVSSSPPPGTIIRAMPVYKKAEHVTEVVKRCPNHELGRDFNDGQSAPASHLIRVEGNNLSQYVDDPVTGRQSVMVPYEPPQVGTEFTTILYNFMCNSSCVGGMNRRPILIIITLESRDGQVLGRRSFEGRICACPGRDRKADEDHFREQQALNESAAKNGTANKRSDDHLSGWEKGELARWDGNKEKSQPCSLLQVRGRENFEILMKIKESLELVELVPQQLVDSYRQQQRQLLQRQSQLQTPSSYGPVLSPMNKVHGGGINKLPSVNQLVGQPAQHGSGSAPSLGPMGPGMLNSHAMQPNGEMNGGHSSQSMVSGSHCTPPPPYNPDPSLVSFLTGLGCPNCIDYFTSQGLQNIYHLQNLSIEDLGALKIPEQYRMIIWRGLQELKQSHDYGAQQLIRSSSNASTISIGSSGELQRQRVMEAVHFRVRHTITIPNRGTADDWADFGFDLPDCKSRKQSIKEEFTEGEIN</sequence>
<dbReference type="SUPFAM" id="SSF49417">
    <property type="entry name" value="p53-like transcription factors"/>
    <property type="match status" value="1"/>
</dbReference>
<dbReference type="InterPro" id="IPR012346">
    <property type="entry name" value="p53/RUNT-type_TF_DNA-bd_sf"/>
</dbReference>
<evidence type="ECO:0000256" key="8">
    <source>
        <dbReference type="ARBA" id="ARBA00023125"/>
    </source>
</evidence>
<feature type="region of interest" description="Disordered" evidence="14">
    <location>
        <begin position="261"/>
        <end position="349"/>
    </location>
</feature>
<dbReference type="FunFam" id="1.10.150.50:FF:000020">
    <property type="entry name" value="Tumor protein 63 (p63)"/>
    <property type="match status" value="1"/>
</dbReference>
<feature type="compositionally biased region" description="Polar residues" evidence="14">
    <location>
        <begin position="292"/>
        <end position="309"/>
    </location>
</feature>
<keyword evidence="5 12" id="KW-0862">Zinc</keyword>
<feature type="non-terminal residue" evidence="16">
    <location>
        <position position="1"/>
    </location>
</feature>
<dbReference type="GO" id="GO:0005737">
    <property type="term" value="C:cytoplasm"/>
    <property type="evidence" value="ECO:0007669"/>
    <property type="project" value="UniProtKB-SubCell"/>
</dbReference>
<dbReference type="GO" id="GO:0006915">
    <property type="term" value="P:apoptotic process"/>
    <property type="evidence" value="ECO:0007669"/>
    <property type="project" value="UniProtKB-KW"/>
</dbReference>
<feature type="compositionally biased region" description="Polar residues" evidence="14">
    <location>
        <begin position="334"/>
        <end position="345"/>
    </location>
</feature>
<dbReference type="SUPFAM" id="SSF47769">
    <property type="entry name" value="SAM/Pointed domain"/>
    <property type="match status" value="1"/>
</dbReference>
<dbReference type="EMBL" id="VZRP01008565">
    <property type="protein sequence ID" value="NWV63418.1"/>
    <property type="molecule type" value="Genomic_DNA"/>
</dbReference>
<protein>
    <recommendedName>
        <fullName evidence="13">Tumor protein p73</fullName>
    </recommendedName>
</protein>
<dbReference type="Proteomes" id="UP000564407">
    <property type="component" value="Unassembled WGS sequence"/>
</dbReference>
<dbReference type="SMART" id="SM00454">
    <property type="entry name" value="SAM"/>
    <property type="match status" value="1"/>
</dbReference>
<evidence type="ECO:0000256" key="10">
    <source>
        <dbReference type="ARBA" id="ARBA00023163"/>
    </source>
</evidence>
<evidence type="ECO:0000256" key="9">
    <source>
        <dbReference type="ARBA" id="ARBA00023159"/>
    </source>
</evidence>
<dbReference type="InterPro" id="IPR011615">
    <property type="entry name" value="p53_DNA-bd"/>
</dbReference>
<dbReference type="PROSITE" id="PS00348">
    <property type="entry name" value="P53"/>
    <property type="match status" value="1"/>
</dbReference>
<evidence type="ECO:0000256" key="3">
    <source>
        <dbReference type="ARBA" id="ARBA00022703"/>
    </source>
</evidence>
<keyword evidence="6" id="KW-0832">Ubl conjugation</keyword>
<dbReference type="InterPro" id="IPR008967">
    <property type="entry name" value="p53-like_TF_DNA-bd_sf"/>
</dbReference>
<dbReference type="PANTHER" id="PTHR11447:SF21">
    <property type="entry name" value="TUMOR PROTEIN P73"/>
    <property type="match status" value="1"/>
</dbReference>
<dbReference type="InterPro" id="IPR037612">
    <property type="entry name" value="Tumour-p73_SAM"/>
</dbReference>
<dbReference type="GO" id="GO:0000978">
    <property type="term" value="F:RNA polymerase II cis-regulatory region sequence-specific DNA binding"/>
    <property type="evidence" value="ECO:0007669"/>
    <property type="project" value="TreeGrafter"/>
</dbReference>
<organism evidence="16 17">
    <name type="scientific">Malurus elegans</name>
    <name type="common">Red-winged fairywren</name>
    <dbReference type="NCBI Taxonomy" id="720584"/>
    <lineage>
        <taxon>Eukaryota</taxon>
        <taxon>Metazoa</taxon>
        <taxon>Chordata</taxon>
        <taxon>Craniata</taxon>
        <taxon>Vertebrata</taxon>
        <taxon>Euteleostomi</taxon>
        <taxon>Archelosauria</taxon>
        <taxon>Archosauria</taxon>
        <taxon>Dinosauria</taxon>
        <taxon>Saurischia</taxon>
        <taxon>Theropoda</taxon>
        <taxon>Coelurosauria</taxon>
        <taxon>Aves</taxon>
        <taxon>Neognathae</taxon>
        <taxon>Neoaves</taxon>
        <taxon>Telluraves</taxon>
        <taxon>Australaves</taxon>
        <taxon>Passeriformes</taxon>
        <taxon>Meliphagoidea</taxon>
        <taxon>Maluridae</taxon>
        <taxon>Malurus</taxon>
    </lineage>
</organism>
<dbReference type="InterPro" id="IPR002117">
    <property type="entry name" value="p53_tumour_suppressor"/>
</dbReference>
<comment type="cofactor">
    <cofactor evidence="12 13">
        <name>Zn(2+)</name>
        <dbReference type="ChEBI" id="CHEBI:29105"/>
    </cofactor>
    <text evidence="12 13">Binds 1 zinc ion per subunit.</text>
</comment>
<dbReference type="FunFam" id="2.60.40.720:FF:000002">
    <property type="entry name" value="Cellular tumor antigen p53"/>
    <property type="match status" value="1"/>
</dbReference>
<dbReference type="CDD" id="cd09571">
    <property type="entry name" value="SAM_tumor-p73"/>
    <property type="match status" value="1"/>
</dbReference>
<evidence type="ECO:0000256" key="5">
    <source>
        <dbReference type="ARBA" id="ARBA00022833"/>
    </source>
</evidence>
<keyword evidence="13" id="KW-0963">Cytoplasm</keyword>
<accession>A0A7K6GJL2</accession>
<dbReference type="CDD" id="cd08367">
    <property type="entry name" value="P53"/>
    <property type="match status" value="1"/>
</dbReference>
<keyword evidence="4 12" id="KW-0479">Metal-binding</keyword>
<dbReference type="Gene3D" id="1.10.150.50">
    <property type="entry name" value="Transcription Factor, Ets-1"/>
    <property type="match status" value="1"/>
</dbReference>
<evidence type="ECO:0000256" key="1">
    <source>
        <dbReference type="ARBA" id="ARBA00006167"/>
    </source>
</evidence>
<dbReference type="PRINTS" id="PR00386">
    <property type="entry name" value="P53SUPPRESSR"/>
</dbReference>
<dbReference type="GO" id="GO:0000981">
    <property type="term" value="F:DNA-binding transcription factor activity, RNA polymerase II-specific"/>
    <property type="evidence" value="ECO:0007669"/>
    <property type="project" value="TreeGrafter"/>
</dbReference>
<feature type="domain" description="SAM" evidence="15">
    <location>
        <begin position="350"/>
        <end position="416"/>
    </location>
</feature>
<keyword evidence="11 13" id="KW-0539">Nucleus</keyword>
<keyword evidence="7 13" id="KW-0805">Transcription regulation</keyword>
<evidence type="ECO:0000256" key="6">
    <source>
        <dbReference type="ARBA" id="ARBA00022843"/>
    </source>
</evidence>
<feature type="non-terminal residue" evidence="16">
    <location>
        <position position="497"/>
    </location>
</feature>
<comment type="caution">
    <text evidence="16">The sequence shown here is derived from an EMBL/GenBank/DDBJ whole genome shotgun (WGS) entry which is preliminary data.</text>
</comment>
<evidence type="ECO:0000313" key="17">
    <source>
        <dbReference type="Proteomes" id="UP000564407"/>
    </source>
</evidence>
<keyword evidence="13" id="KW-0131">Cell cycle</keyword>
<feature type="binding site" evidence="12">
    <location>
        <position position="122"/>
    </location>
    <ligand>
        <name>Zn(2+)</name>
        <dbReference type="ChEBI" id="CHEBI:29105"/>
    </ligand>
</feature>
<evidence type="ECO:0000256" key="2">
    <source>
        <dbReference type="ARBA" id="ARBA00022499"/>
    </source>
</evidence>
<dbReference type="PANTHER" id="PTHR11447">
    <property type="entry name" value="CELLULAR TUMOR ANTIGEN P53"/>
    <property type="match status" value="1"/>
</dbReference>
<dbReference type="InterPro" id="IPR001660">
    <property type="entry name" value="SAM"/>
</dbReference>
<keyword evidence="8 13" id="KW-0238">DNA-binding</keyword>
<reference evidence="16 17" key="1">
    <citation type="submission" date="2019-09" db="EMBL/GenBank/DDBJ databases">
        <title>Bird 10,000 Genomes (B10K) Project - Family phase.</title>
        <authorList>
            <person name="Zhang G."/>
        </authorList>
    </citation>
    <scope>NUCLEOTIDE SEQUENCE [LARGE SCALE GENOMIC DNA]</scope>
    <source>
        <strain evidence="16">B10K-DU-029-44</strain>
        <tissue evidence="16">Heart</tissue>
    </source>
</reference>
<keyword evidence="3 13" id="KW-0053">Apoptosis</keyword>
<evidence type="ECO:0000256" key="14">
    <source>
        <dbReference type="SAM" id="MobiDB-lite"/>
    </source>
</evidence>
<keyword evidence="17" id="KW-1185">Reference proteome</keyword>
<comment type="subcellular location">
    <subcellularLocation>
        <location evidence="13">Cytoplasm</location>
    </subcellularLocation>
    <subcellularLocation>
        <location evidence="13">Nucleus</location>
    </subcellularLocation>
</comment>
<dbReference type="Gene3D" id="2.60.40.720">
    <property type="match status" value="1"/>
</dbReference>
<dbReference type="GO" id="GO:0046872">
    <property type="term" value="F:metal ion binding"/>
    <property type="evidence" value="ECO:0007669"/>
    <property type="project" value="UniProtKB-KW"/>
</dbReference>
<dbReference type="SUPFAM" id="SSF47719">
    <property type="entry name" value="p53 tetramerization domain"/>
    <property type="match status" value="1"/>
</dbReference>
<comment type="subunit">
    <text evidence="13">Found in a complex with p53/TP53 and CABLES1.</text>
</comment>
<dbReference type="Pfam" id="PF07710">
    <property type="entry name" value="P53_tetramer"/>
    <property type="match status" value="1"/>
</dbReference>
<dbReference type="InterPro" id="IPR013761">
    <property type="entry name" value="SAM/pointed_sf"/>
</dbReference>
<proteinExistence type="inferred from homology"/>
<name>A0A7K6GJL2_9PASS</name>
<evidence type="ECO:0000259" key="15">
    <source>
        <dbReference type="SMART" id="SM00454"/>
    </source>
</evidence>